<organism evidence="2 3">
    <name type="scientific">Chryseobacterium caseinilyticum</name>
    <dbReference type="NCBI Taxonomy" id="2771428"/>
    <lineage>
        <taxon>Bacteria</taxon>
        <taxon>Pseudomonadati</taxon>
        <taxon>Bacteroidota</taxon>
        <taxon>Flavobacteriia</taxon>
        <taxon>Flavobacteriales</taxon>
        <taxon>Weeksellaceae</taxon>
        <taxon>Chryseobacterium group</taxon>
        <taxon>Chryseobacterium</taxon>
    </lineage>
</organism>
<feature type="chain" id="PRO_5047288774" description="DUF4468 domain-containing protein" evidence="1">
    <location>
        <begin position="19"/>
        <end position="253"/>
    </location>
</feature>
<evidence type="ECO:0000313" key="2">
    <source>
        <dbReference type="EMBL" id="MBD8082022.1"/>
    </source>
</evidence>
<gene>
    <name evidence="2" type="ORF">IC610_06230</name>
</gene>
<dbReference type="Proteomes" id="UP000637299">
    <property type="component" value="Unassembled WGS sequence"/>
</dbReference>
<reference evidence="2 3" key="1">
    <citation type="submission" date="2020-09" db="EMBL/GenBank/DDBJ databases">
        <title>Genome seq and assembly of Chryseobacterium sp.</title>
        <authorList>
            <person name="Chhetri G."/>
        </authorList>
    </citation>
    <scope>NUCLEOTIDE SEQUENCE [LARGE SCALE GENOMIC DNA]</scope>
    <source>
        <strain evidence="2 3">GCR10</strain>
    </source>
</reference>
<proteinExistence type="predicted"/>
<comment type="caution">
    <text evidence="2">The sequence shown here is derived from an EMBL/GenBank/DDBJ whole genome shotgun (WGS) entry which is preliminary data.</text>
</comment>
<dbReference type="RefSeq" id="WP_191735697.1">
    <property type="nucleotide sequence ID" value="NZ_JACYFS010000001.1"/>
</dbReference>
<sequence length="253" mass="29638">MKNIFTVFLIFLFMNLGAQGGSNNLMHDDWITYVGSYDFSSSFRSEMSKQLKDKLYNINNLDRKVENPVKLIIGLLPIDRGISDGYVFITVNVLIVGTEQLFPVSICWTSKDFSNLEKIQNTDLSDKKIEFEWCKDFPFDELKKAISTEKVFSEVNNLKYIIIAKYYPDVIVKFNLKNILDLKESKIIENIFKKNRNVYVSEFTENMIMLDFQLDIMNFKEKDFTKDMDYLESSIRMISELSFANKIESLEIK</sequence>
<evidence type="ECO:0008006" key="4">
    <source>
        <dbReference type="Google" id="ProtNLM"/>
    </source>
</evidence>
<accession>A0ABR8Z9Q8</accession>
<feature type="signal peptide" evidence="1">
    <location>
        <begin position="1"/>
        <end position="18"/>
    </location>
</feature>
<dbReference type="EMBL" id="JACYFS010000001">
    <property type="protein sequence ID" value="MBD8082022.1"/>
    <property type="molecule type" value="Genomic_DNA"/>
</dbReference>
<keyword evidence="3" id="KW-1185">Reference proteome</keyword>
<evidence type="ECO:0000313" key="3">
    <source>
        <dbReference type="Proteomes" id="UP000637299"/>
    </source>
</evidence>
<name>A0ABR8Z9Q8_9FLAO</name>
<keyword evidence="1" id="KW-0732">Signal</keyword>
<evidence type="ECO:0000256" key="1">
    <source>
        <dbReference type="SAM" id="SignalP"/>
    </source>
</evidence>
<protein>
    <recommendedName>
        <fullName evidence="4">DUF4468 domain-containing protein</fullName>
    </recommendedName>
</protein>